<keyword evidence="4" id="KW-1185">Reference proteome</keyword>
<dbReference type="Pfam" id="PF13409">
    <property type="entry name" value="GST_N_2"/>
    <property type="match status" value="1"/>
</dbReference>
<comment type="caution">
    <text evidence="3">The sequence shown here is derived from an EMBL/GenBank/DDBJ whole genome shotgun (WGS) entry which is preliminary data.</text>
</comment>
<dbReference type="Gene3D" id="3.40.30.10">
    <property type="entry name" value="Glutaredoxin"/>
    <property type="match status" value="1"/>
</dbReference>
<feature type="compositionally biased region" description="Low complexity" evidence="1">
    <location>
        <begin position="268"/>
        <end position="283"/>
    </location>
</feature>
<evidence type="ECO:0000259" key="2">
    <source>
        <dbReference type="Pfam" id="PF13409"/>
    </source>
</evidence>
<proteinExistence type="predicted"/>
<sequence>MAAPDLPVLITIGVSHFANKARWALERCNIPFTEEVHVPGPHKAAAKAAGGRGSVPVLRLAAGGGAGGIDESTPIMRWADSQRAASGAGRDLPPLFPEVNAAEVERLCAAFDKKLGHPVRVWAYSFLLYTPAVTEAMVAAVPTFERIAMRCGGWLILRRLMWKGLKLTPENTDKSLQKIKLCFDEVGELLADGRPFLAGQHLTAADITFASLVAPALAIAYGTFRQAALTDSIPAAMREQVEELRRHPAGKFAVRMWETERAVKESQPAAARTVPTTAPASRI</sequence>
<dbReference type="Proteomes" id="UP001055712">
    <property type="component" value="Unassembled WGS sequence"/>
</dbReference>
<dbReference type="OrthoDB" id="9988732at2759"/>
<evidence type="ECO:0000313" key="3">
    <source>
        <dbReference type="EMBL" id="KAI3433703.1"/>
    </source>
</evidence>
<dbReference type="InterPro" id="IPR036282">
    <property type="entry name" value="Glutathione-S-Trfase_C_sf"/>
</dbReference>
<reference evidence="3" key="1">
    <citation type="journal article" date="2019" name="Plant J.">
        <title>Chlorella vulgaris genome assembly and annotation reveals the molecular basis for metabolic acclimation to high light conditions.</title>
        <authorList>
            <person name="Cecchin M."/>
            <person name="Marcolungo L."/>
            <person name="Rossato M."/>
            <person name="Girolomoni L."/>
            <person name="Cosentino E."/>
            <person name="Cuine S."/>
            <person name="Li-Beisson Y."/>
            <person name="Delledonne M."/>
            <person name="Ballottari M."/>
        </authorList>
    </citation>
    <scope>NUCLEOTIDE SEQUENCE</scope>
    <source>
        <strain evidence="3">211/11P</strain>
    </source>
</reference>
<dbReference type="SUPFAM" id="SSF52833">
    <property type="entry name" value="Thioredoxin-like"/>
    <property type="match status" value="1"/>
</dbReference>
<dbReference type="AlphaFoldDB" id="A0A9D4TTA0"/>
<name>A0A9D4TTA0_CHLVU</name>
<gene>
    <name evidence="3" type="ORF">D9Q98_003512</name>
</gene>
<dbReference type="Gene3D" id="1.20.1050.10">
    <property type="match status" value="1"/>
</dbReference>
<dbReference type="CDD" id="cd00570">
    <property type="entry name" value="GST_N_family"/>
    <property type="match status" value="1"/>
</dbReference>
<protein>
    <recommendedName>
        <fullName evidence="2">GST N-terminal domain-containing protein</fullName>
    </recommendedName>
</protein>
<organism evidence="3 4">
    <name type="scientific">Chlorella vulgaris</name>
    <name type="common">Green alga</name>
    <dbReference type="NCBI Taxonomy" id="3077"/>
    <lineage>
        <taxon>Eukaryota</taxon>
        <taxon>Viridiplantae</taxon>
        <taxon>Chlorophyta</taxon>
        <taxon>core chlorophytes</taxon>
        <taxon>Trebouxiophyceae</taxon>
        <taxon>Chlorellales</taxon>
        <taxon>Chlorellaceae</taxon>
        <taxon>Chlorella clade</taxon>
        <taxon>Chlorella</taxon>
    </lineage>
</organism>
<dbReference type="InterPro" id="IPR004045">
    <property type="entry name" value="Glutathione_S-Trfase_N"/>
</dbReference>
<evidence type="ECO:0000256" key="1">
    <source>
        <dbReference type="SAM" id="MobiDB-lite"/>
    </source>
</evidence>
<feature type="domain" description="GST N-terminal" evidence="2">
    <location>
        <begin position="15"/>
        <end position="82"/>
    </location>
</feature>
<dbReference type="EMBL" id="SIDB01000004">
    <property type="protein sequence ID" value="KAI3433703.1"/>
    <property type="molecule type" value="Genomic_DNA"/>
</dbReference>
<dbReference type="InterPro" id="IPR036249">
    <property type="entry name" value="Thioredoxin-like_sf"/>
</dbReference>
<accession>A0A9D4TTA0</accession>
<feature type="region of interest" description="Disordered" evidence="1">
    <location>
        <begin position="264"/>
        <end position="283"/>
    </location>
</feature>
<dbReference type="SUPFAM" id="SSF47616">
    <property type="entry name" value="GST C-terminal domain-like"/>
    <property type="match status" value="1"/>
</dbReference>
<reference evidence="3" key="2">
    <citation type="submission" date="2020-11" db="EMBL/GenBank/DDBJ databases">
        <authorList>
            <person name="Cecchin M."/>
            <person name="Marcolungo L."/>
            <person name="Rossato M."/>
            <person name="Girolomoni L."/>
            <person name="Cosentino E."/>
            <person name="Cuine S."/>
            <person name="Li-Beisson Y."/>
            <person name="Delledonne M."/>
            <person name="Ballottari M."/>
        </authorList>
    </citation>
    <scope>NUCLEOTIDE SEQUENCE</scope>
    <source>
        <strain evidence="3">211/11P</strain>
        <tissue evidence="3">Whole cell</tissue>
    </source>
</reference>
<evidence type="ECO:0000313" key="4">
    <source>
        <dbReference type="Proteomes" id="UP001055712"/>
    </source>
</evidence>